<comment type="function">
    <text evidence="16">Plays an essential role in normal development and survival. Involved in regulation of the expansion or survival of lymphoid cells. Required for de novo or maintenance DNA methylation. May control silencing of the imprinted CDKN1C gene through DNA methylation. May play a role in formation and organization of heterochromatin, implying a functional role in the regulation of transcription and mitosis.</text>
</comment>
<keyword evidence="6" id="KW-0547">Nucleotide-binding</keyword>
<evidence type="ECO:0000256" key="17">
    <source>
        <dbReference type="ARBA" id="ARBA00081399"/>
    </source>
</evidence>
<dbReference type="Gene3D" id="3.40.50.10810">
    <property type="entry name" value="Tandem AAA-ATPase domain"/>
    <property type="match status" value="1"/>
</dbReference>
<comment type="similarity">
    <text evidence="2">Belongs to the SNF2/RAD54 helicase family.</text>
</comment>
<evidence type="ECO:0000256" key="8">
    <source>
        <dbReference type="ARBA" id="ARBA00022801"/>
    </source>
</evidence>
<dbReference type="CDD" id="cd18793">
    <property type="entry name" value="SF2_C_SNF"/>
    <property type="match status" value="1"/>
</dbReference>
<dbReference type="GO" id="GO:0046651">
    <property type="term" value="P:lymphocyte proliferation"/>
    <property type="evidence" value="ECO:0007669"/>
    <property type="project" value="TreeGrafter"/>
</dbReference>
<dbReference type="SMART" id="SM00490">
    <property type="entry name" value="HELICc"/>
    <property type="match status" value="1"/>
</dbReference>
<evidence type="ECO:0000256" key="11">
    <source>
        <dbReference type="ARBA" id="ARBA00023015"/>
    </source>
</evidence>
<dbReference type="AlphaFoldDB" id="A0A9Q1CWM4"/>
<feature type="region of interest" description="Disordered" evidence="18">
    <location>
        <begin position="523"/>
        <end position="553"/>
    </location>
</feature>
<keyword evidence="11" id="KW-0805">Transcription regulation</keyword>
<evidence type="ECO:0000256" key="14">
    <source>
        <dbReference type="ARBA" id="ARBA00023242"/>
    </source>
</evidence>
<dbReference type="OrthoDB" id="448448at2759"/>
<feature type="compositionally biased region" description="Polar residues" evidence="18">
    <location>
        <begin position="191"/>
        <end position="200"/>
    </location>
</feature>
<dbReference type="InterPro" id="IPR038718">
    <property type="entry name" value="SNF2-like_sf"/>
</dbReference>
<evidence type="ECO:0000256" key="12">
    <source>
        <dbReference type="ARBA" id="ARBA00023054"/>
    </source>
</evidence>
<dbReference type="SMART" id="SM00487">
    <property type="entry name" value="DEXDc"/>
    <property type="match status" value="1"/>
</dbReference>
<dbReference type="InterPro" id="IPR049730">
    <property type="entry name" value="SNF2/RAD54-like_C"/>
</dbReference>
<feature type="region of interest" description="Disordered" evidence="18">
    <location>
        <begin position="184"/>
        <end position="217"/>
    </location>
</feature>
<keyword evidence="4" id="KW-0597">Phosphoprotein</keyword>
<gene>
    <name evidence="21" type="ORF">COCON_G00225410</name>
</gene>
<comment type="subcellular location">
    <subcellularLocation>
        <location evidence="1">Nucleus</location>
    </subcellularLocation>
</comment>
<protein>
    <recommendedName>
        <fullName evidence="17">Proliferation-associated SNF2-like protein</fullName>
    </recommendedName>
</protein>
<evidence type="ECO:0000256" key="16">
    <source>
        <dbReference type="ARBA" id="ARBA00053349"/>
    </source>
</evidence>
<dbReference type="SUPFAM" id="SSF52540">
    <property type="entry name" value="P-loop containing nucleoside triphosphate hydrolases"/>
    <property type="match status" value="2"/>
</dbReference>
<keyword evidence="7" id="KW-0498">Mitosis</keyword>
<dbReference type="Pfam" id="PF00176">
    <property type="entry name" value="SNF2-rel_dom"/>
    <property type="match status" value="1"/>
</dbReference>
<dbReference type="Proteomes" id="UP001152803">
    <property type="component" value="Unassembled WGS sequence"/>
</dbReference>
<feature type="compositionally biased region" description="Basic and acidic residues" evidence="18">
    <location>
        <begin position="71"/>
        <end position="97"/>
    </location>
</feature>
<feature type="region of interest" description="Disordered" evidence="18">
    <location>
        <begin position="1"/>
        <end position="28"/>
    </location>
</feature>
<keyword evidence="15" id="KW-0131">Cell cycle</keyword>
<dbReference type="InterPro" id="IPR000330">
    <property type="entry name" value="SNF2_N"/>
</dbReference>
<evidence type="ECO:0000256" key="10">
    <source>
        <dbReference type="ARBA" id="ARBA00022840"/>
    </source>
</evidence>
<evidence type="ECO:0000256" key="4">
    <source>
        <dbReference type="ARBA" id="ARBA00022553"/>
    </source>
</evidence>
<dbReference type="GO" id="GO:0051301">
    <property type="term" value="P:cell division"/>
    <property type="evidence" value="ECO:0007669"/>
    <property type="project" value="UniProtKB-KW"/>
</dbReference>
<comment type="caution">
    <text evidence="21">The sequence shown here is derived from an EMBL/GenBank/DDBJ whole genome shotgun (WGS) entry which is preliminary data.</text>
</comment>
<dbReference type="GO" id="GO:0004386">
    <property type="term" value="F:helicase activity"/>
    <property type="evidence" value="ECO:0007669"/>
    <property type="project" value="UniProtKB-KW"/>
</dbReference>
<dbReference type="PROSITE" id="PS51194">
    <property type="entry name" value="HELICASE_CTER"/>
    <property type="match status" value="1"/>
</dbReference>
<evidence type="ECO:0000256" key="5">
    <source>
        <dbReference type="ARBA" id="ARBA00022618"/>
    </source>
</evidence>
<dbReference type="GO" id="GO:0006346">
    <property type="term" value="P:DNA methylation-dependent constitutive heterochromatin formation"/>
    <property type="evidence" value="ECO:0007669"/>
    <property type="project" value="TreeGrafter"/>
</dbReference>
<keyword evidence="5" id="KW-0132">Cell division</keyword>
<proteinExistence type="inferred from homology"/>
<evidence type="ECO:0000313" key="21">
    <source>
        <dbReference type="EMBL" id="KAJ8250619.1"/>
    </source>
</evidence>
<reference evidence="21" key="1">
    <citation type="journal article" date="2023" name="Science">
        <title>Genome structures resolve the early diversification of teleost fishes.</title>
        <authorList>
            <person name="Parey E."/>
            <person name="Louis A."/>
            <person name="Montfort J."/>
            <person name="Bouchez O."/>
            <person name="Roques C."/>
            <person name="Iampietro C."/>
            <person name="Lluch J."/>
            <person name="Castinel A."/>
            <person name="Donnadieu C."/>
            <person name="Desvignes T."/>
            <person name="Floi Bucao C."/>
            <person name="Jouanno E."/>
            <person name="Wen M."/>
            <person name="Mejri S."/>
            <person name="Dirks R."/>
            <person name="Jansen H."/>
            <person name="Henkel C."/>
            <person name="Chen W.J."/>
            <person name="Zahm M."/>
            <person name="Cabau C."/>
            <person name="Klopp C."/>
            <person name="Thompson A.W."/>
            <person name="Robinson-Rechavi M."/>
            <person name="Braasch I."/>
            <person name="Lecointre G."/>
            <person name="Bobe J."/>
            <person name="Postlethwait J.H."/>
            <person name="Berthelot C."/>
            <person name="Roest Crollius H."/>
            <person name="Guiguen Y."/>
        </authorList>
    </citation>
    <scope>NUCLEOTIDE SEQUENCE</scope>
    <source>
        <strain evidence="21">Concon-B</strain>
    </source>
</reference>
<dbReference type="GO" id="GO:0005721">
    <property type="term" value="C:pericentric heterochromatin"/>
    <property type="evidence" value="ECO:0007669"/>
    <property type="project" value="TreeGrafter"/>
</dbReference>
<evidence type="ECO:0000256" key="3">
    <source>
        <dbReference type="ARBA" id="ARBA00022473"/>
    </source>
</evidence>
<evidence type="ECO:0000256" key="2">
    <source>
        <dbReference type="ARBA" id="ARBA00007025"/>
    </source>
</evidence>
<keyword evidence="12" id="KW-0175">Coiled coil</keyword>
<dbReference type="Gene3D" id="3.40.50.300">
    <property type="entry name" value="P-loop containing nucleotide triphosphate hydrolases"/>
    <property type="match status" value="1"/>
</dbReference>
<dbReference type="InterPro" id="IPR027417">
    <property type="entry name" value="P-loop_NTPase"/>
</dbReference>
<evidence type="ECO:0000256" key="7">
    <source>
        <dbReference type="ARBA" id="ARBA00022776"/>
    </source>
</evidence>
<sequence length="872" mass="100411">MDSVKEPRSTSPQCPKPNESEEPQGTAVENTIFRNDTANMNVKDEVEELAVSTKEETLEVVITKAMEEEERQLMEEGERKERELMKKAQEKMGKESQEMRFKRLQHLLEKSNIYSKFLLTKMEQQQQEEKIKRERVEKKAAAAPEKWTGRNPLTSHSGMYRKLREEDYKIADVISKEEIMSKAKKLKTENQDGSTSQSTVEDLERISDSNSTIKGRLSEAMRDNARHMLDPERTFEGQPIPAQQPGLFTGGLMRWYQVEGIEWLRMLWENGINGILADEMGLGKTIQCIAHVAMMLERKVEGPFLVVGPLSTLPNWISEFKRFTPQVSVVLYHGSQAERVALIPEIRKRQGPLHMSPVVVTSYEMAMIDRKYLQRFHWKYLIVDEGHRIKNMNCRLVRELKSLPADNKLLLTGTPLQNNLAELWSLLNFLLPDVFDDLKSFESWFDISTISSAENIVAKEREQNVLHMLHQILTPFLLRRLKSDVTLEVPPKKEIVVFAPLTPKQESFYTAVVNRTISKMLGQDKDDGRPVEYTSSGRPKRRASRAVSYTEPTGDSYRDLEKYLEKVLQESKNRQEESTPVVNVRTNLDTQINLKLQNILMLLRKCCNHPYLIEYPLDPATQDFLIDEKLVEASGKFLVLDRMLPELRKRGHKVLIFSQMTSVLDLLMDYCYLRSYRYSRLDGSMTYADREKNMKDFSSDKDVFLFLLSTRAGGLGINLTAADTVIIFDSDWNPQADLQAQDRCHRIGQTKPVMVYRLITANTIDQKILDKASAKRKLEKMIIHKNKFKGGKAQLLEQSGSCMDLTELMELLKSRDYEKVKGGSGKVISDRDLEFLLDRSVLLDQAKKSRRQEKDGVFRVLEGKESSEISLS</sequence>
<dbReference type="GO" id="GO:0005524">
    <property type="term" value="F:ATP binding"/>
    <property type="evidence" value="ECO:0007669"/>
    <property type="project" value="UniProtKB-KW"/>
</dbReference>
<keyword evidence="13" id="KW-0804">Transcription</keyword>
<dbReference type="GO" id="GO:0031508">
    <property type="term" value="P:pericentric heterochromatin formation"/>
    <property type="evidence" value="ECO:0007669"/>
    <property type="project" value="TreeGrafter"/>
</dbReference>
<keyword evidence="3" id="KW-0217">Developmental protein</keyword>
<dbReference type="PANTHER" id="PTHR47161">
    <property type="entry name" value="LYMPHOID-SPECIFIC HELICASE"/>
    <property type="match status" value="1"/>
</dbReference>
<name>A0A9Q1CWM4_CONCO</name>
<evidence type="ECO:0000256" key="18">
    <source>
        <dbReference type="SAM" id="MobiDB-lite"/>
    </source>
</evidence>
<dbReference type="InterPro" id="IPR001650">
    <property type="entry name" value="Helicase_C-like"/>
</dbReference>
<dbReference type="GO" id="GO:0044027">
    <property type="term" value="P:negative regulation of gene expression via chromosomal CpG island methylation"/>
    <property type="evidence" value="ECO:0007669"/>
    <property type="project" value="TreeGrafter"/>
</dbReference>
<dbReference type="GO" id="GO:0005634">
    <property type="term" value="C:nucleus"/>
    <property type="evidence" value="ECO:0007669"/>
    <property type="project" value="UniProtKB-SubCell"/>
</dbReference>
<evidence type="ECO:0000256" key="9">
    <source>
        <dbReference type="ARBA" id="ARBA00022806"/>
    </source>
</evidence>
<evidence type="ECO:0000259" key="19">
    <source>
        <dbReference type="PROSITE" id="PS51192"/>
    </source>
</evidence>
<dbReference type="GO" id="GO:0016787">
    <property type="term" value="F:hydrolase activity"/>
    <property type="evidence" value="ECO:0007669"/>
    <property type="project" value="UniProtKB-KW"/>
</dbReference>
<accession>A0A9Q1CWM4</accession>
<dbReference type="PROSITE" id="PS51192">
    <property type="entry name" value="HELICASE_ATP_BIND_1"/>
    <property type="match status" value="1"/>
</dbReference>
<dbReference type="InterPro" id="IPR014001">
    <property type="entry name" value="Helicase_ATP-bd"/>
</dbReference>
<keyword evidence="8" id="KW-0378">Hydrolase</keyword>
<dbReference type="CDD" id="cd18009">
    <property type="entry name" value="DEXHc_HELLS_SMARCA6"/>
    <property type="match status" value="1"/>
</dbReference>
<dbReference type="InterPro" id="IPR044753">
    <property type="entry name" value="HELLS_N"/>
</dbReference>
<evidence type="ECO:0000256" key="13">
    <source>
        <dbReference type="ARBA" id="ARBA00023163"/>
    </source>
</evidence>
<organism evidence="21 22">
    <name type="scientific">Conger conger</name>
    <name type="common">Conger eel</name>
    <name type="synonym">Muraena conger</name>
    <dbReference type="NCBI Taxonomy" id="82655"/>
    <lineage>
        <taxon>Eukaryota</taxon>
        <taxon>Metazoa</taxon>
        <taxon>Chordata</taxon>
        <taxon>Craniata</taxon>
        <taxon>Vertebrata</taxon>
        <taxon>Euteleostomi</taxon>
        <taxon>Actinopterygii</taxon>
        <taxon>Neopterygii</taxon>
        <taxon>Teleostei</taxon>
        <taxon>Anguilliformes</taxon>
        <taxon>Congridae</taxon>
        <taxon>Conger</taxon>
    </lineage>
</organism>
<dbReference type="GO" id="GO:0003682">
    <property type="term" value="F:chromatin binding"/>
    <property type="evidence" value="ECO:0007669"/>
    <property type="project" value="TreeGrafter"/>
</dbReference>
<evidence type="ECO:0000313" key="22">
    <source>
        <dbReference type="Proteomes" id="UP001152803"/>
    </source>
</evidence>
<dbReference type="FunFam" id="3.40.50.300:FF:000577">
    <property type="entry name" value="lymphoid-specific helicase isoform X1"/>
    <property type="match status" value="1"/>
</dbReference>
<evidence type="ECO:0000259" key="20">
    <source>
        <dbReference type="PROSITE" id="PS51194"/>
    </source>
</evidence>
<dbReference type="FunFam" id="3.40.50.10810:FF:000015">
    <property type="entry name" value="lymphoid-specific helicase isoform X1"/>
    <property type="match status" value="1"/>
</dbReference>
<feature type="region of interest" description="Disordered" evidence="18">
    <location>
        <begin position="69"/>
        <end position="97"/>
    </location>
</feature>
<dbReference type="PANTHER" id="PTHR47161:SF1">
    <property type="entry name" value="LYMPHOID-SPECIFIC HELICASE"/>
    <property type="match status" value="1"/>
</dbReference>
<evidence type="ECO:0000256" key="1">
    <source>
        <dbReference type="ARBA" id="ARBA00004123"/>
    </source>
</evidence>
<evidence type="ECO:0000256" key="6">
    <source>
        <dbReference type="ARBA" id="ARBA00022741"/>
    </source>
</evidence>
<keyword evidence="22" id="KW-1185">Reference proteome</keyword>
<evidence type="ECO:0000256" key="15">
    <source>
        <dbReference type="ARBA" id="ARBA00023306"/>
    </source>
</evidence>
<keyword evidence="9" id="KW-0347">Helicase</keyword>
<feature type="domain" description="Helicase ATP-binding" evidence="19">
    <location>
        <begin position="265"/>
        <end position="433"/>
    </location>
</feature>
<dbReference type="Pfam" id="PF00271">
    <property type="entry name" value="Helicase_C"/>
    <property type="match status" value="1"/>
</dbReference>
<dbReference type="EMBL" id="JAFJMO010000018">
    <property type="protein sequence ID" value="KAJ8250619.1"/>
    <property type="molecule type" value="Genomic_DNA"/>
</dbReference>
<feature type="domain" description="Helicase C-terminal" evidence="20">
    <location>
        <begin position="639"/>
        <end position="789"/>
    </location>
</feature>
<keyword evidence="10" id="KW-0067">ATP-binding</keyword>
<keyword evidence="14" id="KW-0539">Nucleus</keyword>